<evidence type="ECO:0000313" key="4">
    <source>
        <dbReference type="Proteomes" id="UP000053095"/>
    </source>
</evidence>
<evidence type="ECO:0000256" key="1">
    <source>
        <dbReference type="SAM" id="Coils"/>
    </source>
</evidence>
<proteinExistence type="predicted"/>
<reference evidence="4" key="1">
    <citation type="journal article" date="2015" name="Genome Announc.">
        <title>Draft genome sequence of Talaromyces cellulolyticus strain Y-94, a source of lignocellulosic biomass-degrading enzymes.</title>
        <authorList>
            <person name="Fujii T."/>
            <person name="Koike H."/>
            <person name="Sawayama S."/>
            <person name="Yano S."/>
            <person name="Inoue H."/>
        </authorList>
    </citation>
    <scope>NUCLEOTIDE SEQUENCE [LARGE SCALE GENOMIC DNA]</scope>
    <source>
        <strain evidence="4">Y-94</strain>
    </source>
</reference>
<gene>
    <name evidence="3" type="ORF">TCE0_039f12734</name>
</gene>
<keyword evidence="4" id="KW-1185">Reference proteome</keyword>
<feature type="region of interest" description="Disordered" evidence="2">
    <location>
        <begin position="467"/>
        <end position="514"/>
    </location>
</feature>
<evidence type="ECO:0000313" key="3">
    <source>
        <dbReference type="EMBL" id="GAM40404.1"/>
    </source>
</evidence>
<protein>
    <recommendedName>
        <fullName evidence="5">MEI5 protein</fullName>
    </recommendedName>
</protein>
<dbReference type="EMBL" id="DF933835">
    <property type="protein sequence ID" value="GAM40404.1"/>
    <property type="molecule type" value="Genomic_DNA"/>
</dbReference>
<sequence>MATNSIDIQNNGFQSLKALVTAVISLTHDTSFQYASAVVEEDARLRKQIESQNAEVTRLIGREKELEAIKETTYREMFDFNEREKLKNAEARKEIERLTTKIQENEQKIAELNTKTNALEKKVQDAQRLYDKEKDKIIQANKDITKFQKIIKDKEKLVDELRSEASKTERAFETLQTKHKELKTDKSRIEQEIKQKASRLGELNGYAVEFNEDTELVLSDKIFDLWEFCSNAIAVLLRKDIPMDQFKDPQALKKLKMPISMSHQVPLPPSNTNAAKEMRLAVFLGLLARELVELIFQPCYISLNELDIRNVLLEVAMTDSKKESYYRAILLAMGSNKQKTVLEERKKTFLQNVEANLSDLLPEAQYTELRQILEVVVEKACETWKFFQYSRNRYELDFDLLEWGGDWDPFPFQSSSNLGQEQSPNGDADEPVLAIFPRICRVGNGEFKPLNFGTVLTRYQCADADRELRKKEPSNPRAARAISDRQRTRGISISLGGPSTQNGSFLGDANQASK</sequence>
<comment type="caution">
    <text evidence="3">The sequence shown here is derived from an EMBL/GenBank/DDBJ whole genome shotgun (WGS) entry which is preliminary data.</text>
</comment>
<dbReference type="AlphaFoldDB" id="A0A6N4SL06"/>
<accession>A0A6N4SL06</accession>
<feature type="coiled-coil region" evidence="1">
    <location>
        <begin position="81"/>
        <end position="199"/>
    </location>
</feature>
<evidence type="ECO:0000256" key="2">
    <source>
        <dbReference type="SAM" id="MobiDB-lite"/>
    </source>
</evidence>
<organism evidence="3 4">
    <name type="scientific">Talaromyces pinophilus</name>
    <name type="common">Penicillium pinophilum</name>
    <dbReference type="NCBI Taxonomy" id="128442"/>
    <lineage>
        <taxon>Eukaryota</taxon>
        <taxon>Fungi</taxon>
        <taxon>Dikarya</taxon>
        <taxon>Ascomycota</taxon>
        <taxon>Pezizomycotina</taxon>
        <taxon>Eurotiomycetes</taxon>
        <taxon>Eurotiomycetidae</taxon>
        <taxon>Eurotiales</taxon>
        <taxon>Trichocomaceae</taxon>
        <taxon>Talaromyces</taxon>
        <taxon>Talaromyces sect. Talaromyces</taxon>
    </lineage>
</organism>
<feature type="compositionally biased region" description="Polar residues" evidence="2">
    <location>
        <begin position="497"/>
        <end position="514"/>
    </location>
</feature>
<keyword evidence="1" id="KW-0175">Coiled coil</keyword>
<name>A0A6N4SL06_TALPI</name>
<dbReference type="Proteomes" id="UP000053095">
    <property type="component" value="Unassembled WGS sequence"/>
</dbReference>
<evidence type="ECO:0008006" key="5">
    <source>
        <dbReference type="Google" id="ProtNLM"/>
    </source>
</evidence>